<evidence type="ECO:0000256" key="1">
    <source>
        <dbReference type="SAM" id="MobiDB-lite"/>
    </source>
</evidence>
<evidence type="ECO:0000313" key="2">
    <source>
        <dbReference type="EMBL" id="KAE9969323.1"/>
    </source>
</evidence>
<name>A0A8H3YRJ3_VENIN</name>
<organism evidence="2 3">
    <name type="scientific">Venturia inaequalis</name>
    <name type="common">Apple scab fungus</name>
    <dbReference type="NCBI Taxonomy" id="5025"/>
    <lineage>
        <taxon>Eukaryota</taxon>
        <taxon>Fungi</taxon>
        <taxon>Dikarya</taxon>
        <taxon>Ascomycota</taxon>
        <taxon>Pezizomycotina</taxon>
        <taxon>Dothideomycetes</taxon>
        <taxon>Pleosporomycetidae</taxon>
        <taxon>Venturiales</taxon>
        <taxon>Venturiaceae</taxon>
        <taxon>Venturia</taxon>
    </lineage>
</organism>
<gene>
    <name evidence="2" type="ORF">EG328_006957</name>
</gene>
<dbReference type="Proteomes" id="UP000447873">
    <property type="component" value="Unassembled WGS sequence"/>
</dbReference>
<feature type="region of interest" description="Disordered" evidence="1">
    <location>
        <begin position="1"/>
        <end position="91"/>
    </location>
</feature>
<accession>A0A8H3YRJ3</accession>
<feature type="compositionally biased region" description="Polar residues" evidence="1">
    <location>
        <begin position="212"/>
        <end position="221"/>
    </location>
</feature>
<dbReference type="AlphaFoldDB" id="A0A8H3YRJ3"/>
<sequence length="454" mass="50266">MAENYQIPLPGPPPGPPPAINELTANDVTHAATAGTVPTTRPIPETPPAYPPRPTQNAQQDFYPPEKSQAEFVPPPPPKRRTSDFGDSASPVHYIRDPHKLIAYLVPFPKPDIHKGFLHKTDVAHVPERFLIYTPPPPPLAAPREGEREDRLRKIQRKWQQEVRTAKTQDVKVASWKGVKGGVTKGINTAMGWTTTSSLDFLNRIPGDNKAKSTGGTTSPPDTHAEDGHQEGDQTNKTVGLEELVLVYPSTVPGTEEQIREEFVNSMLRSKSKAQKDAVIATGLLPVAFAVDMLAVLIWPFGGLLEIDAVWATASIRGAKTARSVTKRLHSTTTTTTTTTPEPTNHDHNDAKLKLTFTPSERLEVLRKYLAAECHRRDPKLFRLQGTGPTESEVLEALGWSPSHTGGETRNWEDEQWEVQEVKEDLKATMGKGGREWGKWCKAFEKDPERALKK</sequence>
<feature type="compositionally biased region" description="Pro residues" evidence="1">
    <location>
        <begin position="9"/>
        <end position="19"/>
    </location>
</feature>
<dbReference type="EMBL" id="WNWS01000371">
    <property type="protein sequence ID" value="KAE9969323.1"/>
    <property type="molecule type" value="Genomic_DNA"/>
</dbReference>
<feature type="compositionally biased region" description="Pro residues" evidence="1">
    <location>
        <begin position="44"/>
        <end position="54"/>
    </location>
</feature>
<proteinExistence type="predicted"/>
<protein>
    <recommendedName>
        <fullName evidence="4">Secreted protein</fullName>
    </recommendedName>
</protein>
<evidence type="ECO:0008006" key="4">
    <source>
        <dbReference type="Google" id="ProtNLM"/>
    </source>
</evidence>
<feature type="region of interest" description="Disordered" evidence="1">
    <location>
        <begin position="204"/>
        <end position="236"/>
    </location>
</feature>
<evidence type="ECO:0000313" key="3">
    <source>
        <dbReference type="Proteomes" id="UP000447873"/>
    </source>
</evidence>
<comment type="caution">
    <text evidence="2">The sequence shown here is derived from an EMBL/GenBank/DDBJ whole genome shotgun (WGS) entry which is preliminary data.</text>
</comment>
<feature type="region of interest" description="Disordered" evidence="1">
    <location>
        <begin position="326"/>
        <end position="350"/>
    </location>
</feature>
<reference evidence="2 3" key="1">
    <citation type="submission" date="2018-12" db="EMBL/GenBank/DDBJ databases">
        <title>Venturia inaequalis Genome Resource.</title>
        <authorList>
            <person name="Lichtner F.J."/>
        </authorList>
    </citation>
    <scope>NUCLEOTIDE SEQUENCE [LARGE SCALE GENOMIC DNA]</scope>
    <source>
        <strain evidence="2 3">120213</strain>
    </source>
</reference>
<feature type="compositionally biased region" description="Basic and acidic residues" evidence="1">
    <location>
        <begin position="223"/>
        <end position="234"/>
    </location>
</feature>